<feature type="region of interest" description="Disordered" evidence="8">
    <location>
        <begin position="1"/>
        <end position="56"/>
    </location>
</feature>
<keyword evidence="2" id="KW-0813">Transport</keyword>
<accession>A0A0D0BIF2</accession>
<dbReference type="EMBL" id="KN834763">
    <property type="protein sequence ID" value="KIK63870.1"/>
    <property type="molecule type" value="Genomic_DNA"/>
</dbReference>
<evidence type="ECO:0000256" key="7">
    <source>
        <dbReference type="ARBA" id="ARBA00038459"/>
    </source>
</evidence>
<sequence>MKSSASRSDCEGSTVHDHTSESLSHSQKDPCPDRIEEKVERKSSSSSGNLHTRFPGSGTLHDPYIVSWDSDDDPENPYSWSNSRKWLITTQLALTTFTVSFSSSSYSGGLEDITRDLHVSDELAVLGISLYVLGFALGPLLFAPMGEMYGRRIIFLITVGLYTPLHIGGAFAKNIATVLAVRLLTGIFGASPLTNAGGVVADIFSPRERGLASAIYAAVPFLGPVIGPIVGGFVADSSLGWHFNFWLMLLLGALSLVMGYFVAPETYAPVLLRRRAEHLQRQSQGTIHYISKHDLGRVTSFTKVMRINLSRPFAFMVTEPIVLLLAIYISIVYGVLYALFSAFPIVFENHRGWSAGVGGLAFLGVGAGISVGTATASIQNRIYWKAMDKSPSGRAPPEARLHTAMMGGVLVPIGLFWFAWTADPPVPFIVPIIGGFPFGMGICQILQSSTAYLMDAYELYFASAVAATIVLRSIFAAVFPVIAPTMFGRLGDAWGMSIFAFLGLVCAPIPFLFWKYGKAIRKKSQYAYKESDDSS</sequence>
<name>A0A0D0BIF2_9AGAR</name>
<comment type="similarity">
    <text evidence="7">Belongs to the major facilitator superfamily. DHA1 family. Polyamines/proton antiporter (TC 2.A.1.2.16) subfamily.</text>
</comment>
<gene>
    <name evidence="11" type="ORF">GYMLUDRAFT_40951</name>
</gene>
<dbReference type="PANTHER" id="PTHR23502">
    <property type="entry name" value="MAJOR FACILITATOR SUPERFAMILY"/>
    <property type="match status" value="1"/>
</dbReference>
<organism evidence="11 12">
    <name type="scientific">Collybiopsis luxurians FD-317 M1</name>
    <dbReference type="NCBI Taxonomy" id="944289"/>
    <lineage>
        <taxon>Eukaryota</taxon>
        <taxon>Fungi</taxon>
        <taxon>Dikarya</taxon>
        <taxon>Basidiomycota</taxon>
        <taxon>Agaricomycotina</taxon>
        <taxon>Agaricomycetes</taxon>
        <taxon>Agaricomycetidae</taxon>
        <taxon>Agaricales</taxon>
        <taxon>Marasmiineae</taxon>
        <taxon>Omphalotaceae</taxon>
        <taxon>Collybiopsis</taxon>
        <taxon>Collybiopsis luxurians</taxon>
    </lineage>
</organism>
<dbReference type="Gene3D" id="1.20.1250.20">
    <property type="entry name" value="MFS general substrate transporter like domains"/>
    <property type="match status" value="1"/>
</dbReference>
<evidence type="ECO:0000256" key="2">
    <source>
        <dbReference type="ARBA" id="ARBA00022448"/>
    </source>
</evidence>
<dbReference type="GO" id="GO:0022857">
    <property type="term" value="F:transmembrane transporter activity"/>
    <property type="evidence" value="ECO:0007669"/>
    <property type="project" value="InterPro"/>
</dbReference>
<dbReference type="InterPro" id="IPR036259">
    <property type="entry name" value="MFS_trans_sf"/>
</dbReference>
<evidence type="ECO:0000259" key="10">
    <source>
        <dbReference type="PROSITE" id="PS50850"/>
    </source>
</evidence>
<evidence type="ECO:0000256" key="6">
    <source>
        <dbReference type="ARBA" id="ARBA00023136"/>
    </source>
</evidence>
<feature type="transmembrane region" description="Helical" evidence="9">
    <location>
        <begin position="494"/>
        <end position="514"/>
    </location>
</feature>
<keyword evidence="5 9" id="KW-1133">Transmembrane helix</keyword>
<evidence type="ECO:0000256" key="1">
    <source>
        <dbReference type="ARBA" id="ARBA00004651"/>
    </source>
</evidence>
<evidence type="ECO:0000256" key="9">
    <source>
        <dbReference type="SAM" id="Phobius"/>
    </source>
</evidence>
<keyword evidence="3" id="KW-1003">Cell membrane</keyword>
<feature type="transmembrane region" description="Helical" evidence="9">
    <location>
        <begin position="399"/>
        <end position="420"/>
    </location>
</feature>
<evidence type="ECO:0000313" key="12">
    <source>
        <dbReference type="Proteomes" id="UP000053593"/>
    </source>
</evidence>
<dbReference type="InterPro" id="IPR011701">
    <property type="entry name" value="MFS"/>
</dbReference>
<dbReference type="OrthoDB" id="9986881at2759"/>
<dbReference type="FunFam" id="1.20.1250.20:FF:000011">
    <property type="entry name" value="MFS multidrug transporter, putative"/>
    <property type="match status" value="1"/>
</dbReference>
<feature type="transmembrane region" description="Helical" evidence="9">
    <location>
        <begin position="353"/>
        <end position="378"/>
    </location>
</feature>
<feature type="transmembrane region" description="Helical" evidence="9">
    <location>
        <begin position="86"/>
        <end position="103"/>
    </location>
</feature>
<feature type="transmembrane region" description="Helical" evidence="9">
    <location>
        <begin position="426"/>
        <end position="447"/>
    </location>
</feature>
<feature type="transmembrane region" description="Helical" evidence="9">
    <location>
        <begin position="459"/>
        <end position="482"/>
    </location>
</feature>
<keyword evidence="4 9" id="KW-0812">Transmembrane</keyword>
<protein>
    <recommendedName>
        <fullName evidence="10">Major facilitator superfamily (MFS) profile domain-containing protein</fullName>
    </recommendedName>
</protein>
<dbReference type="CDD" id="cd17323">
    <property type="entry name" value="MFS_Tpo1_MDR_like"/>
    <property type="match status" value="1"/>
</dbReference>
<evidence type="ECO:0000256" key="5">
    <source>
        <dbReference type="ARBA" id="ARBA00022989"/>
    </source>
</evidence>
<dbReference type="InterPro" id="IPR020846">
    <property type="entry name" value="MFS_dom"/>
</dbReference>
<reference evidence="11 12" key="1">
    <citation type="submission" date="2014-04" db="EMBL/GenBank/DDBJ databases">
        <title>Evolutionary Origins and Diversification of the Mycorrhizal Mutualists.</title>
        <authorList>
            <consortium name="DOE Joint Genome Institute"/>
            <consortium name="Mycorrhizal Genomics Consortium"/>
            <person name="Kohler A."/>
            <person name="Kuo A."/>
            <person name="Nagy L.G."/>
            <person name="Floudas D."/>
            <person name="Copeland A."/>
            <person name="Barry K.W."/>
            <person name="Cichocki N."/>
            <person name="Veneault-Fourrey C."/>
            <person name="LaButti K."/>
            <person name="Lindquist E.A."/>
            <person name="Lipzen A."/>
            <person name="Lundell T."/>
            <person name="Morin E."/>
            <person name="Murat C."/>
            <person name="Riley R."/>
            <person name="Ohm R."/>
            <person name="Sun H."/>
            <person name="Tunlid A."/>
            <person name="Henrissat B."/>
            <person name="Grigoriev I.V."/>
            <person name="Hibbett D.S."/>
            <person name="Martin F."/>
        </authorList>
    </citation>
    <scope>NUCLEOTIDE SEQUENCE [LARGE SCALE GENOMIC DNA]</scope>
    <source>
        <strain evidence="11 12">FD-317 M1</strain>
    </source>
</reference>
<evidence type="ECO:0000256" key="8">
    <source>
        <dbReference type="SAM" id="MobiDB-lite"/>
    </source>
</evidence>
<feature type="transmembrane region" description="Helical" evidence="9">
    <location>
        <begin position="321"/>
        <end position="347"/>
    </location>
</feature>
<evidence type="ECO:0000256" key="4">
    <source>
        <dbReference type="ARBA" id="ARBA00022692"/>
    </source>
</evidence>
<feature type="transmembrane region" description="Helical" evidence="9">
    <location>
        <begin position="123"/>
        <end position="142"/>
    </location>
</feature>
<dbReference type="SUPFAM" id="SSF103473">
    <property type="entry name" value="MFS general substrate transporter"/>
    <property type="match status" value="1"/>
</dbReference>
<keyword evidence="6 9" id="KW-0472">Membrane</keyword>
<dbReference type="HOGENOM" id="CLU_008455_11_6_1"/>
<dbReference type="PANTHER" id="PTHR23502:SF186">
    <property type="entry name" value="MAJOR FACILITATOR SUPERFAMILY (MFS) PROFILE DOMAIN-CONTAINING PROTEIN"/>
    <property type="match status" value="1"/>
</dbReference>
<dbReference type="PROSITE" id="PS50850">
    <property type="entry name" value="MFS"/>
    <property type="match status" value="1"/>
</dbReference>
<proteinExistence type="inferred from homology"/>
<feature type="domain" description="Major facilitator superfamily (MFS) profile" evidence="10">
    <location>
        <begin position="88"/>
        <end position="521"/>
    </location>
</feature>
<feature type="transmembrane region" description="Helical" evidence="9">
    <location>
        <begin position="178"/>
        <end position="201"/>
    </location>
</feature>
<comment type="subcellular location">
    <subcellularLocation>
        <location evidence="1">Cell membrane</location>
        <topology evidence="1">Multi-pass membrane protein</topology>
    </subcellularLocation>
</comment>
<feature type="transmembrane region" description="Helical" evidence="9">
    <location>
        <begin position="241"/>
        <end position="263"/>
    </location>
</feature>
<dbReference type="Proteomes" id="UP000053593">
    <property type="component" value="Unassembled WGS sequence"/>
</dbReference>
<feature type="transmembrane region" description="Helical" evidence="9">
    <location>
        <begin position="213"/>
        <end position="235"/>
    </location>
</feature>
<keyword evidence="12" id="KW-1185">Reference proteome</keyword>
<dbReference type="GO" id="GO:0005886">
    <property type="term" value="C:plasma membrane"/>
    <property type="evidence" value="ECO:0007669"/>
    <property type="project" value="UniProtKB-SubCell"/>
</dbReference>
<feature type="transmembrane region" description="Helical" evidence="9">
    <location>
        <begin position="154"/>
        <end position="172"/>
    </location>
</feature>
<evidence type="ECO:0000256" key="3">
    <source>
        <dbReference type="ARBA" id="ARBA00022475"/>
    </source>
</evidence>
<feature type="compositionally biased region" description="Basic and acidic residues" evidence="8">
    <location>
        <begin position="8"/>
        <end position="43"/>
    </location>
</feature>
<evidence type="ECO:0000313" key="11">
    <source>
        <dbReference type="EMBL" id="KIK63870.1"/>
    </source>
</evidence>
<dbReference type="AlphaFoldDB" id="A0A0D0BIF2"/>
<dbReference type="Pfam" id="PF07690">
    <property type="entry name" value="MFS_1"/>
    <property type="match status" value="1"/>
</dbReference>